<feature type="region of interest" description="Disordered" evidence="1">
    <location>
        <begin position="81"/>
        <end position="113"/>
    </location>
</feature>
<reference evidence="2 3" key="1">
    <citation type="submission" date="2018-02" db="EMBL/GenBank/DDBJ databases">
        <title>Draft genome of wild Prunus yedoensis var. nudiflora.</title>
        <authorList>
            <person name="Baek S."/>
            <person name="Kim J.-H."/>
            <person name="Choi K."/>
            <person name="Kim G.-B."/>
            <person name="Cho A."/>
            <person name="Jang H."/>
            <person name="Shin C.-H."/>
            <person name="Yu H.-J."/>
            <person name="Mun J.-H."/>
        </authorList>
    </citation>
    <scope>NUCLEOTIDE SEQUENCE [LARGE SCALE GENOMIC DNA]</scope>
    <source>
        <strain evidence="3">cv. Jeju island</strain>
        <tissue evidence="2">Leaf</tissue>
    </source>
</reference>
<keyword evidence="3" id="KW-1185">Reference proteome</keyword>
<protein>
    <submittedName>
        <fullName evidence="2">Uncharacterized protein</fullName>
    </submittedName>
</protein>
<comment type="caution">
    <text evidence="2">The sequence shown here is derived from an EMBL/GenBank/DDBJ whole genome shotgun (WGS) entry which is preliminary data.</text>
</comment>
<evidence type="ECO:0000313" key="3">
    <source>
        <dbReference type="Proteomes" id="UP000250321"/>
    </source>
</evidence>
<evidence type="ECO:0000256" key="1">
    <source>
        <dbReference type="SAM" id="MobiDB-lite"/>
    </source>
</evidence>
<organism evidence="2 3">
    <name type="scientific">Prunus yedoensis var. nudiflora</name>
    <dbReference type="NCBI Taxonomy" id="2094558"/>
    <lineage>
        <taxon>Eukaryota</taxon>
        <taxon>Viridiplantae</taxon>
        <taxon>Streptophyta</taxon>
        <taxon>Embryophyta</taxon>
        <taxon>Tracheophyta</taxon>
        <taxon>Spermatophyta</taxon>
        <taxon>Magnoliopsida</taxon>
        <taxon>eudicotyledons</taxon>
        <taxon>Gunneridae</taxon>
        <taxon>Pentapetalae</taxon>
        <taxon>rosids</taxon>
        <taxon>fabids</taxon>
        <taxon>Rosales</taxon>
        <taxon>Rosaceae</taxon>
        <taxon>Amygdaloideae</taxon>
        <taxon>Amygdaleae</taxon>
        <taxon>Prunus</taxon>
    </lineage>
</organism>
<dbReference type="AlphaFoldDB" id="A0A314YQD0"/>
<dbReference type="EMBL" id="PJQY01000502">
    <property type="protein sequence ID" value="PQQ10472.1"/>
    <property type="molecule type" value="Genomic_DNA"/>
</dbReference>
<dbReference type="Proteomes" id="UP000250321">
    <property type="component" value="Unassembled WGS sequence"/>
</dbReference>
<name>A0A314YQD0_PRUYE</name>
<accession>A0A314YQD0</accession>
<proteinExistence type="predicted"/>
<gene>
    <name evidence="2" type="ORF">Pyn_04748</name>
</gene>
<feature type="region of interest" description="Disordered" evidence="1">
    <location>
        <begin position="1"/>
        <end position="29"/>
    </location>
</feature>
<sequence>MGSVRTLENPTTRGTSQSYHNISPYAGTTNATYGVCQYAGKSYDMCDLNTISQYLPIRRNYQRHVWGLSASRKILRHVGPHHNITESPHTPELPTPRMGLVRKPENPTTRGTS</sequence>
<evidence type="ECO:0000313" key="2">
    <source>
        <dbReference type="EMBL" id="PQQ10472.1"/>
    </source>
</evidence>